<dbReference type="NCBIfam" id="TIGR02937">
    <property type="entry name" value="sigma70-ECF"/>
    <property type="match status" value="1"/>
</dbReference>
<keyword evidence="3" id="KW-0731">Sigma factor</keyword>
<reference evidence="11 12" key="1">
    <citation type="journal article" date="2019" name="Int. J. Syst. Evol. Microbiol.">
        <title>The Global Catalogue of Microorganisms (GCM) 10K type strain sequencing project: providing services to taxonomists for standard genome sequencing and annotation.</title>
        <authorList>
            <consortium name="The Broad Institute Genomics Platform"/>
            <consortium name="The Broad Institute Genome Sequencing Center for Infectious Disease"/>
            <person name="Wu L."/>
            <person name="Ma J."/>
        </authorList>
    </citation>
    <scope>NUCLEOTIDE SEQUENCE [LARGE SCALE GENOMIC DNA]</scope>
    <source>
        <strain evidence="11 12">JCM 11448</strain>
    </source>
</reference>
<evidence type="ECO:0000256" key="4">
    <source>
        <dbReference type="ARBA" id="ARBA00023125"/>
    </source>
</evidence>
<accession>A0ABN1WZN3</accession>
<dbReference type="Pfam" id="PF14200">
    <property type="entry name" value="RicinB_lectin_2"/>
    <property type="match status" value="1"/>
</dbReference>
<organism evidence="11 12">
    <name type="scientific">Streptomyces javensis</name>
    <dbReference type="NCBI Taxonomy" id="114698"/>
    <lineage>
        <taxon>Bacteria</taxon>
        <taxon>Bacillati</taxon>
        <taxon>Actinomycetota</taxon>
        <taxon>Actinomycetes</taxon>
        <taxon>Kitasatosporales</taxon>
        <taxon>Streptomycetaceae</taxon>
        <taxon>Streptomyces</taxon>
        <taxon>Streptomyces violaceusniger group</taxon>
    </lineage>
</organism>
<name>A0ABN1WZN3_9ACTN</name>
<dbReference type="Proteomes" id="UP001500282">
    <property type="component" value="Unassembled WGS sequence"/>
</dbReference>
<dbReference type="SUPFAM" id="SSF88946">
    <property type="entry name" value="Sigma2 domain of RNA polymerase sigma factors"/>
    <property type="match status" value="1"/>
</dbReference>
<evidence type="ECO:0000256" key="7">
    <source>
        <dbReference type="SAM" id="Phobius"/>
    </source>
</evidence>
<dbReference type="SUPFAM" id="SSF50370">
    <property type="entry name" value="Ricin B-like lectins"/>
    <property type="match status" value="1"/>
</dbReference>
<keyword evidence="12" id="KW-1185">Reference proteome</keyword>
<keyword evidence="7" id="KW-0812">Transmembrane</keyword>
<feature type="domain" description="RNA polymerase sigma factor 70 region 4 type 2" evidence="9">
    <location>
        <begin position="139"/>
        <end position="189"/>
    </location>
</feature>
<dbReference type="InterPro" id="IPR013324">
    <property type="entry name" value="RNA_pol_sigma_r3/r4-like"/>
</dbReference>
<dbReference type="CDD" id="cd00161">
    <property type="entry name" value="beta-trefoil_Ricin-like"/>
    <property type="match status" value="1"/>
</dbReference>
<feature type="transmembrane region" description="Helical" evidence="7">
    <location>
        <begin position="300"/>
        <end position="322"/>
    </location>
</feature>
<dbReference type="InterPro" id="IPR007627">
    <property type="entry name" value="RNA_pol_sigma70_r2"/>
</dbReference>
<dbReference type="InterPro" id="IPR013325">
    <property type="entry name" value="RNA_pol_sigma_r2"/>
</dbReference>
<dbReference type="InterPro" id="IPR013249">
    <property type="entry name" value="RNA_pol_sigma70_r4_t2"/>
</dbReference>
<evidence type="ECO:0000256" key="3">
    <source>
        <dbReference type="ARBA" id="ARBA00023082"/>
    </source>
</evidence>
<feature type="domain" description="Ricin B lectin" evidence="10">
    <location>
        <begin position="396"/>
        <end position="469"/>
    </location>
</feature>
<dbReference type="Pfam" id="PF04542">
    <property type="entry name" value="Sigma70_r2"/>
    <property type="match status" value="1"/>
</dbReference>
<dbReference type="PROSITE" id="PS50231">
    <property type="entry name" value="RICIN_B_LECTIN"/>
    <property type="match status" value="1"/>
</dbReference>
<evidence type="ECO:0000256" key="1">
    <source>
        <dbReference type="ARBA" id="ARBA00010641"/>
    </source>
</evidence>
<keyword evidence="2" id="KW-0805">Transcription regulation</keyword>
<dbReference type="Gene3D" id="1.10.10.10">
    <property type="entry name" value="Winged helix-like DNA-binding domain superfamily/Winged helix DNA-binding domain"/>
    <property type="match status" value="1"/>
</dbReference>
<dbReference type="Gene3D" id="1.10.1740.10">
    <property type="match status" value="1"/>
</dbReference>
<feature type="region of interest" description="Disordered" evidence="6">
    <location>
        <begin position="330"/>
        <end position="397"/>
    </location>
</feature>
<dbReference type="Gene3D" id="2.80.10.50">
    <property type="match status" value="1"/>
</dbReference>
<dbReference type="InterPro" id="IPR036388">
    <property type="entry name" value="WH-like_DNA-bd_sf"/>
</dbReference>
<evidence type="ECO:0000313" key="12">
    <source>
        <dbReference type="Proteomes" id="UP001500282"/>
    </source>
</evidence>
<gene>
    <name evidence="11" type="ORF">GCM10009579_36480</name>
</gene>
<evidence type="ECO:0000256" key="6">
    <source>
        <dbReference type="SAM" id="MobiDB-lite"/>
    </source>
</evidence>
<evidence type="ECO:0000259" key="9">
    <source>
        <dbReference type="Pfam" id="PF08281"/>
    </source>
</evidence>
<keyword evidence="7" id="KW-1133">Transmembrane helix</keyword>
<proteinExistence type="inferred from homology"/>
<feature type="compositionally biased region" description="Polar residues" evidence="6">
    <location>
        <begin position="337"/>
        <end position="362"/>
    </location>
</feature>
<evidence type="ECO:0000259" key="10">
    <source>
        <dbReference type="Pfam" id="PF14200"/>
    </source>
</evidence>
<feature type="domain" description="RNA polymerase sigma-70 region 2" evidence="8">
    <location>
        <begin position="40"/>
        <end position="109"/>
    </location>
</feature>
<keyword evidence="4" id="KW-0238">DNA-binding</keyword>
<keyword evidence="5" id="KW-0804">Transcription</keyword>
<dbReference type="InterPro" id="IPR000772">
    <property type="entry name" value="Ricin_B_lectin"/>
</dbReference>
<comment type="similarity">
    <text evidence="1">Belongs to the sigma-70 factor family. ECF subfamily.</text>
</comment>
<feature type="compositionally biased region" description="Low complexity" evidence="6">
    <location>
        <begin position="371"/>
        <end position="396"/>
    </location>
</feature>
<evidence type="ECO:0000259" key="8">
    <source>
        <dbReference type="Pfam" id="PF04542"/>
    </source>
</evidence>
<dbReference type="InterPro" id="IPR035992">
    <property type="entry name" value="Ricin_B-like_lectins"/>
</dbReference>
<evidence type="ECO:0000313" key="11">
    <source>
        <dbReference type="EMBL" id="GAA1274273.1"/>
    </source>
</evidence>
<evidence type="ECO:0000256" key="5">
    <source>
        <dbReference type="ARBA" id="ARBA00023163"/>
    </source>
</evidence>
<dbReference type="PANTHER" id="PTHR43133">
    <property type="entry name" value="RNA POLYMERASE ECF-TYPE SIGMA FACTO"/>
    <property type="match status" value="1"/>
</dbReference>
<protein>
    <submittedName>
        <fullName evidence="11">Uncharacterized protein</fullName>
    </submittedName>
</protein>
<comment type="caution">
    <text evidence="11">The sequence shown here is derived from an EMBL/GenBank/DDBJ whole genome shotgun (WGS) entry which is preliminary data.</text>
</comment>
<dbReference type="SUPFAM" id="SSF88659">
    <property type="entry name" value="Sigma3 and sigma4 domains of RNA polymerase sigma factors"/>
    <property type="match status" value="1"/>
</dbReference>
<keyword evidence="7" id="KW-0472">Membrane</keyword>
<dbReference type="InterPro" id="IPR039425">
    <property type="entry name" value="RNA_pol_sigma-70-like"/>
</dbReference>
<feature type="transmembrane region" description="Helical" evidence="7">
    <location>
        <begin position="251"/>
        <end position="269"/>
    </location>
</feature>
<sequence>MRKSPTSPDAPDAPTRSDVELTALIRDGAPQAASGALDELYRRHRTSVFAYARTCTRDPHTAEDLASEAFTRVLREVRAGRGPEGAWRPYLLTIVRNTAIDWSRTARRTELAPDFDAWLPQMPLAESGEVSVLRQEDAELVLRAFRSLPERWQTALWHSAVEGESAEAIAPLLGVTASGARSLTSRAREGLREAYLIAYAEDADSEECRHYTGLLAAAVRRAAGSRKLPRGLERHLADCPRCRRVRREMSSLNNTLGVVLPLGLLAWVGSSYGAKATGATASGAAAGGGAGTASSSGPGLAVLAVGTGACVAALCLGGYAFFAYDDEPAPPRPLSAAPTSQAPHTPQSSTSSTAVGTPTAKASSPKKESPARAGSPSPSGSTAKTSSAPSWSPAATDRAQLSIASTGRCMDIATTAGAEPFEADCDGGRTQQWELLVDRGAQQVRLRNYATGMCLRHTGTQTDGAPVRQDRAACTSTESTARWTYFPVGNGNYNFAQPDNAGYILGLDDWWDAGEGNAHDPDIGTSMNYYGTTSMQFRYAGDAFGG</sequence>
<dbReference type="InterPro" id="IPR014284">
    <property type="entry name" value="RNA_pol_sigma-70_dom"/>
</dbReference>
<dbReference type="EMBL" id="BAAAIH010000018">
    <property type="protein sequence ID" value="GAA1274273.1"/>
    <property type="molecule type" value="Genomic_DNA"/>
</dbReference>
<dbReference type="Pfam" id="PF08281">
    <property type="entry name" value="Sigma70_r4_2"/>
    <property type="match status" value="1"/>
</dbReference>
<dbReference type="PANTHER" id="PTHR43133:SF8">
    <property type="entry name" value="RNA POLYMERASE SIGMA FACTOR HI_1459-RELATED"/>
    <property type="match status" value="1"/>
</dbReference>
<evidence type="ECO:0000256" key="2">
    <source>
        <dbReference type="ARBA" id="ARBA00023015"/>
    </source>
</evidence>